<feature type="transmembrane region" description="Helical" evidence="6">
    <location>
        <begin position="200"/>
        <end position="221"/>
    </location>
</feature>
<feature type="signal peptide" evidence="7">
    <location>
        <begin position="1"/>
        <end position="21"/>
    </location>
</feature>
<evidence type="ECO:0000256" key="2">
    <source>
        <dbReference type="ARBA" id="ARBA00008333"/>
    </source>
</evidence>
<reference evidence="8 9" key="1">
    <citation type="journal article" date="2005" name="DNA Res.">
        <title>Complete genome sequence of the facultative anaerobic magnetotactic bacterium Magnetospirillum sp. strain AMB-1.</title>
        <authorList>
            <person name="Matsunaga T."/>
            <person name="Okamura Y."/>
            <person name="Fukuda Y."/>
            <person name="Wahyudi A.T."/>
            <person name="Murase Y."/>
            <person name="Takeyama H."/>
        </authorList>
    </citation>
    <scope>NUCLEOTIDE SEQUENCE [LARGE SCALE GENOMIC DNA]</scope>
    <source>
        <strain evidence="9">ATCC 700264 / AMB-1</strain>
    </source>
</reference>
<evidence type="ECO:0000256" key="1">
    <source>
        <dbReference type="ARBA" id="ARBA00004141"/>
    </source>
</evidence>
<dbReference type="InterPro" id="IPR004923">
    <property type="entry name" value="FTR1/Fip1/EfeU"/>
</dbReference>
<gene>
    <name evidence="8" type="ordered locus">amb0937</name>
</gene>
<evidence type="ECO:0000256" key="4">
    <source>
        <dbReference type="ARBA" id="ARBA00022989"/>
    </source>
</evidence>
<accession>Q2W8T4</accession>
<organism evidence="8 9">
    <name type="scientific">Paramagnetospirillum magneticum (strain ATCC 700264 / AMB-1)</name>
    <name type="common">Magnetospirillum magneticum</name>
    <dbReference type="NCBI Taxonomy" id="342108"/>
    <lineage>
        <taxon>Bacteria</taxon>
        <taxon>Pseudomonadati</taxon>
        <taxon>Pseudomonadota</taxon>
        <taxon>Alphaproteobacteria</taxon>
        <taxon>Rhodospirillales</taxon>
        <taxon>Magnetospirillaceae</taxon>
        <taxon>Paramagnetospirillum</taxon>
    </lineage>
</organism>
<dbReference type="AlphaFoldDB" id="Q2W8T4"/>
<dbReference type="KEGG" id="mag:amb0937"/>
<keyword evidence="3 6" id="KW-0812">Transmembrane</keyword>
<evidence type="ECO:0000313" key="8">
    <source>
        <dbReference type="EMBL" id="BAE49741.1"/>
    </source>
</evidence>
<evidence type="ECO:0000313" key="9">
    <source>
        <dbReference type="Proteomes" id="UP000007058"/>
    </source>
</evidence>
<evidence type="ECO:0000256" key="7">
    <source>
        <dbReference type="SAM" id="SignalP"/>
    </source>
</evidence>
<feature type="transmembrane region" description="Helical" evidence="6">
    <location>
        <begin position="364"/>
        <end position="383"/>
    </location>
</feature>
<dbReference type="GO" id="GO:0033573">
    <property type="term" value="C:high-affinity iron permease complex"/>
    <property type="evidence" value="ECO:0007669"/>
    <property type="project" value="InterPro"/>
</dbReference>
<dbReference type="GO" id="GO:0015093">
    <property type="term" value="F:ferrous iron transmembrane transporter activity"/>
    <property type="evidence" value="ECO:0007669"/>
    <property type="project" value="TreeGrafter"/>
</dbReference>
<evidence type="ECO:0000256" key="5">
    <source>
        <dbReference type="ARBA" id="ARBA00023136"/>
    </source>
</evidence>
<keyword evidence="5 6" id="KW-0472">Membrane</keyword>
<evidence type="ECO:0000256" key="3">
    <source>
        <dbReference type="ARBA" id="ARBA00022692"/>
    </source>
</evidence>
<dbReference type="STRING" id="342108.amb0937"/>
<feature type="transmembrane region" description="Helical" evidence="6">
    <location>
        <begin position="242"/>
        <end position="259"/>
    </location>
</feature>
<dbReference type="OrthoDB" id="9779283at2"/>
<dbReference type="Pfam" id="PF03239">
    <property type="entry name" value="FTR1"/>
    <property type="match status" value="1"/>
</dbReference>
<dbReference type="EMBL" id="AP007255">
    <property type="protein sequence ID" value="BAE49741.1"/>
    <property type="molecule type" value="Genomic_DNA"/>
</dbReference>
<feature type="chain" id="PRO_5004218264" evidence="7">
    <location>
        <begin position="22"/>
        <end position="391"/>
    </location>
</feature>
<dbReference type="PANTHER" id="PTHR31632:SF2">
    <property type="entry name" value="PLASMA MEMBRANE IRON PERMEASE"/>
    <property type="match status" value="1"/>
</dbReference>
<dbReference type="RefSeq" id="WP_011383375.1">
    <property type="nucleotide sequence ID" value="NC_007626.1"/>
</dbReference>
<feature type="transmembrane region" description="Helical" evidence="6">
    <location>
        <begin position="279"/>
        <end position="300"/>
    </location>
</feature>
<keyword evidence="7" id="KW-0732">Signal</keyword>
<keyword evidence="4 6" id="KW-1133">Transmembrane helix</keyword>
<dbReference type="PANTHER" id="PTHR31632">
    <property type="entry name" value="IRON TRANSPORTER FTH1"/>
    <property type="match status" value="1"/>
</dbReference>
<comment type="subcellular location">
    <subcellularLocation>
        <location evidence="1">Membrane</location>
        <topology evidence="1">Multi-pass membrane protein</topology>
    </subcellularLocation>
</comment>
<feature type="transmembrane region" description="Helical" evidence="6">
    <location>
        <begin position="168"/>
        <end position="188"/>
    </location>
</feature>
<protein>
    <submittedName>
        <fullName evidence="8">High-affinity Fe2+/Pb2+ permease</fullName>
    </submittedName>
</protein>
<evidence type="ECO:0000256" key="6">
    <source>
        <dbReference type="SAM" id="Phobius"/>
    </source>
</evidence>
<comment type="similarity">
    <text evidence="2">Belongs to the oxidase-dependent Fe transporter (OFeT) (TC 9.A.10.1) family.</text>
</comment>
<keyword evidence="9" id="KW-1185">Reference proteome</keyword>
<dbReference type="Proteomes" id="UP000007058">
    <property type="component" value="Chromosome"/>
</dbReference>
<name>Q2W8T4_PARM1</name>
<dbReference type="HOGENOM" id="CLU_023979_2_0_5"/>
<sequence>MIRHIILAITMVVLAALPASAKTVDVPATISLILEGGDAAIAAYAPERKAATADAMSDLYFDSFEASGLEGAIGMVDASWKIGLEGQFGQLIGKIRQGDSPEVVKAGWASLRANLAVVPSRMAPKGGGFWSMFLQSFLILVREGFEAMLVITSLAAYLKRSAPEKVKVVYHGVGWAVIASLVTAWVVSALINVSGQGKELFEGCTMLLASVVLFYCSYWLFAKREAARWQSYVKEQISSALSGGRLFALGFAAFLAVYREGAETVLFYIALASGEPGQMTALLAGLGAACVALGALYVTMNVMSIRLPLGVFFGVTAGLLYYLAVAFAGKGVVELQNAKVLPITPLEGWPSVDWLGLFPTLEGATAQAILVVPLLVGILVLQFKKRAARAA</sequence>
<proteinExistence type="inferred from homology"/>
<feature type="transmembrane region" description="Helical" evidence="6">
    <location>
        <begin position="307"/>
        <end position="329"/>
    </location>
</feature>